<sequence length="363" mass="39283">MTWSGRRRAGVRVWLALPFKSNQGDIQTYSQQVDAVVRREESQSPAENNSPFLRNLPWIAIAGAILVVFIISALVIWFRGRKYHGIDEPAPEGMQEVPASSSTRTGPMKVLKMSQGRVTPPRQDSLETAQYKDVVRRKLEAGDLMPSRRPQKSVEADSLLQNAVPPALATPPLPAEVPKLPPPAAPIASSASRPLPTPDLTLSSKPSARPAQFSPSPAPSTVTPPSRAMSKTPPISKITVPDEKPLPNPYAMRDSRMGSVILATPADDQHFPNPYVDSMDGHSPARADTPEPFGSFASFGPVQPLRVAKKNSTGFDSYTRTSTFDSNLYSLPVLDISSASLALSMKSTTSGPSSQNAPRTERR</sequence>
<feature type="region of interest" description="Disordered" evidence="1">
    <location>
        <begin position="165"/>
        <end position="253"/>
    </location>
</feature>
<dbReference type="EMBL" id="ML122268">
    <property type="protein sequence ID" value="RPD59838.1"/>
    <property type="molecule type" value="Genomic_DNA"/>
</dbReference>
<keyword evidence="2" id="KW-0472">Membrane</keyword>
<organism evidence="3 4">
    <name type="scientific">Lentinus tigrinus ALCF2SS1-6</name>
    <dbReference type="NCBI Taxonomy" id="1328759"/>
    <lineage>
        <taxon>Eukaryota</taxon>
        <taxon>Fungi</taxon>
        <taxon>Dikarya</taxon>
        <taxon>Basidiomycota</taxon>
        <taxon>Agaricomycotina</taxon>
        <taxon>Agaricomycetes</taxon>
        <taxon>Polyporales</taxon>
        <taxon>Polyporaceae</taxon>
        <taxon>Lentinus</taxon>
    </lineage>
</organism>
<evidence type="ECO:0000256" key="2">
    <source>
        <dbReference type="SAM" id="Phobius"/>
    </source>
</evidence>
<reference evidence="3" key="1">
    <citation type="journal article" date="2018" name="Genome Biol. Evol.">
        <title>Genomics and development of Lentinus tigrinus, a white-rot wood-decaying mushroom with dimorphic fruiting bodies.</title>
        <authorList>
            <person name="Wu B."/>
            <person name="Xu Z."/>
            <person name="Knudson A."/>
            <person name="Carlson A."/>
            <person name="Chen N."/>
            <person name="Kovaka S."/>
            <person name="LaButti K."/>
            <person name="Lipzen A."/>
            <person name="Pennachio C."/>
            <person name="Riley R."/>
            <person name="Schakwitz W."/>
            <person name="Umezawa K."/>
            <person name="Ohm R.A."/>
            <person name="Grigoriev I.V."/>
            <person name="Nagy L.G."/>
            <person name="Gibbons J."/>
            <person name="Hibbett D."/>
        </authorList>
    </citation>
    <scope>NUCLEOTIDE SEQUENCE [LARGE SCALE GENOMIC DNA]</scope>
    <source>
        <strain evidence="3">ALCF2SS1-6</strain>
    </source>
</reference>
<dbReference type="OrthoDB" id="2756821at2759"/>
<keyword evidence="2" id="KW-1133">Transmembrane helix</keyword>
<evidence type="ECO:0000313" key="4">
    <source>
        <dbReference type="Proteomes" id="UP000313359"/>
    </source>
</evidence>
<dbReference type="Proteomes" id="UP000313359">
    <property type="component" value="Unassembled WGS sequence"/>
</dbReference>
<keyword evidence="2" id="KW-0812">Transmembrane</keyword>
<feature type="compositionally biased region" description="Basic and acidic residues" evidence="1">
    <location>
        <begin position="279"/>
        <end position="289"/>
    </location>
</feature>
<feature type="region of interest" description="Disordered" evidence="1">
    <location>
        <begin position="265"/>
        <end position="300"/>
    </location>
</feature>
<feature type="transmembrane region" description="Helical" evidence="2">
    <location>
        <begin position="58"/>
        <end position="78"/>
    </location>
</feature>
<proteinExistence type="predicted"/>
<keyword evidence="4" id="KW-1185">Reference proteome</keyword>
<evidence type="ECO:0000256" key="1">
    <source>
        <dbReference type="SAM" id="MobiDB-lite"/>
    </source>
</evidence>
<gene>
    <name evidence="3" type="ORF">L227DRAFT_114498</name>
</gene>
<protein>
    <submittedName>
        <fullName evidence="3">Uncharacterized protein</fullName>
    </submittedName>
</protein>
<dbReference type="AlphaFoldDB" id="A0A5C2S983"/>
<evidence type="ECO:0000313" key="3">
    <source>
        <dbReference type="EMBL" id="RPD59838.1"/>
    </source>
</evidence>
<feature type="region of interest" description="Disordered" evidence="1">
    <location>
        <begin position="92"/>
        <end position="131"/>
    </location>
</feature>
<feature type="compositionally biased region" description="Pro residues" evidence="1">
    <location>
        <begin position="168"/>
        <end position="185"/>
    </location>
</feature>
<name>A0A5C2S983_9APHY</name>
<accession>A0A5C2S983</accession>